<sequence>MSWIPRGLNDSGLVQEGSDGQTPSVPALATHHGELWCLWSDPAGDLWYAIGDNNTFQPRLKFPDQGIPVMAELSGQLHAIIVRDNGEMAHYVFSDVDQLWTTPAILDPRAGFISHSTPAFVAFHNKLFLVFLQDSNLYYSIWAVNPQDETTTWSPIQEVSGIKQVTGIPALFVLNSTLHVLCGSNDGSREILGFSYDVPSNIWNSSSDISEGRAASGVSATSYGDSAFLAFQEDGPEDESHTIFISEYKDGKWEPHEAVAGQTSTSPPQLSVLNGRINCIFNANNESMNLKWFSRPLLDFSLSSWMGGISDDALLSDITVPGTHDTCARSNVPFVRTQYLSVTKQMEAGLRFLDLRCRVHADGQLYMYHGGMPINFPTYLKFDDVMQEVFTFFLTHPHCPTPTETVFVSINNDDNTQSPTNTPTIFYQAVANHIANTPLYPDGTSRWITSALTTTLGEARGKAVLLRRYHPDPELPIEAQIGLDLSAWKNNDPDCNLITPAGVRVTLQDHWQYSEIQPLAQLIKSKFSYVSAMLSKAAASEPDHWFLNFTSAVGDPVEKGEVAEAHWIAVGAHSGFIGKFVQGMNVTTRRNFDWSGVGGEREGGRKRFGIIAMDYPELPKDSDLVAWLIGTNF</sequence>
<dbReference type="SUPFAM" id="SSF51695">
    <property type="entry name" value="PLC-like phosphodiesterases"/>
    <property type="match status" value="1"/>
</dbReference>
<dbReference type="Proteomes" id="UP000184330">
    <property type="component" value="Unassembled WGS sequence"/>
</dbReference>
<dbReference type="PANTHER" id="PTHR13593:SF148">
    <property type="entry name" value="PHOSPHATIDYLINOSITOL-SPECIFIC PHOSPHOLIPASE C X DOMAIN-CONTAINING PROTEIN"/>
    <property type="match status" value="1"/>
</dbReference>
<evidence type="ECO:0000256" key="1">
    <source>
        <dbReference type="SAM" id="MobiDB-lite"/>
    </source>
</evidence>
<dbReference type="GO" id="GO:0006629">
    <property type="term" value="P:lipid metabolic process"/>
    <property type="evidence" value="ECO:0007669"/>
    <property type="project" value="InterPro"/>
</dbReference>
<keyword evidence="4" id="KW-1185">Reference proteome</keyword>
<accession>A0A1L7WZ79</accession>
<name>A0A1L7WZ79_9HELO</name>
<dbReference type="InterPro" id="IPR015915">
    <property type="entry name" value="Kelch-typ_b-propeller"/>
</dbReference>
<feature type="domain" description="Phosphatidylinositol-specific phospholipase C X" evidence="2">
    <location>
        <begin position="310"/>
        <end position="468"/>
    </location>
</feature>
<dbReference type="Gene3D" id="2.120.10.80">
    <property type="entry name" value="Kelch-type beta propeller"/>
    <property type="match status" value="1"/>
</dbReference>
<gene>
    <name evidence="3" type="ORF">PAC_07969</name>
</gene>
<dbReference type="SMART" id="SM00148">
    <property type="entry name" value="PLCXc"/>
    <property type="match status" value="1"/>
</dbReference>
<feature type="region of interest" description="Disordered" evidence="1">
    <location>
        <begin position="1"/>
        <end position="25"/>
    </location>
</feature>
<evidence type="ECO:0000259" key="2">
    <source>
        <dbReference type="SMART" id="SM00148"/>
    </source>
</evidence>
<dbReference type="EMBL" id="FJOG01000011">
    <property type="protein sequence ID" value="CZR58079.1"/>
    <property type="molecule type" value="Genomic_DNA"/>
</dbReference>
<dbReference type="InterPro" id="IPR051057">
    <property type="entry name" value="PI-PLC_domain"/>
</dbReference>
<dbReference type="SUPFAM" id="SSF89372">
    <property type="entry name" value="Fucose-specific lectin"/>
    <property type="match status" value="1"/>
</dbReference>
<dbReference type="GO" id="GO:0008081">
    <property type="term" value="F:phosphoric diester hydrolase activity"/>
    <property type="evidence" value="ECO:0007669"/>
    <property type="project" value="InterPro"/>
</dbReference>
<reference evidence="3 4" key="1">
    <citation type="submission" date="2016-03" db="EMBL/GenBank/DDBJ databases">
        <authorList>
            <person name="Ploux O."/>
        </authorList>
    </citation>
    <scope>NUCLEOTIDE SEQUENCE [LARGE SCALE GENOMIC DNA]</scope>
    <source>
        <strain evidence="3 4">UAMH 11012</strain>
    </source>
</reference>
<proteinExistence type="predicted"/>
<dbReference type="Pfam" id="PF00388">
    <property type="entry name" value="PI-PLC-X"/>
    <property type="match status" value="1"/>
</dbReference>
<dbReference type="Gene3D" id="3.20.20.190">
    <property type="entry name" value="Phosphatidylinositol (PI) phosphodiesterase"/>
    <property type="match status" value="1"/>
</dbReference>
<dbReference type="InterPro" id="IPR017946">
    <property type="entry name" value="PLC-like_Pdiesterase_TIM-brl"/>
</dbReference>
<dbReference type="OrthoDB" id="1046782at2759"/>
<organism evidence="3 4">
    <name type="scientific">Phialocephala subalpina</name>
    <dbReference type="NCBI Taxonomy" id="576137"/>
    <lineage>
        <taxon>Eukaryota</taxon>
        <taxon>Fungi</taxon>
        <taxon>Dikarya</taxon>
        <taxon>Ascomycota</taxon>
        <taxon>Pezizomycotina</taxon>
        <taxon>Leotiomycetes</taxon>
        <taxon>Helotiales</taxon>
        <taxon>Mollisiaceae</taxon>
        <taxon>Phialocephala</taxon>
        <taxon>Phialocephala fortinii species complex</taxon>
    </lineage>
</organism>
<evidence type="ECO:0000313" key="4">
    <source>
        <dbReference type="Proteomes" id="UP000184330"/>
    </source>
</evidence>
<dbReference type="CDD" id="cd08586">
    <property type="entry name" value="PI-PLCc_BcPLC_like"/>
    <property type="match status" value="1"/>
</dbReference>
<dbReference type="AlphaFoldDB" id="A0A1L7WZ79"/>
<protein>
    <submittedName>
        <fullName evidence="3">Related to phosphatidylinositol phospholipase</fullName>
    </submittedName>
</protein>
<dbReference type="PANTHER" id="PTHR13593">
    <property type="match status" value="1"/>
</dbReference>
<evidence type="ECO:0000313" key="3">
    <source>
        <dbReference type="EMBL" id="CZR58079.1"/>
    </source>
</evidence>
<dbReference type="PROSITE" id="PS50007">
    <property type="entry name" value="PIPLC_X_DOMAIN"/>
    <property type="match status" value="1"/>
</dbReference>
<dbReference type="InterPro" id="IPR000909">
    <property type="entry name" value="PLipase_C_PInositol-sp_X_dom"/>
</dbReference>